<sequence>MTHRCSALLYNKAEEAVAAPESQGGFRGYPNLGSSYRSRKWGHAYRGKALNEPGKPVHFNTPFYPAGVGPPFSSAGLFVGERISVAGRD</sequence>
<evidence type="ECO:0000313" key="2">
    <source>
        <dbReference type="Proteomes" id="UP001225034"/>
    </source>
</evidence>
<protein>
    <submittedName>
        <fullName evidence="1">Uncharacterized protein</fullName>
    </submittedName>
</protein>
<evidence type="ECO:0000313" key="1">
    <source>
        <dbReference type="EMBL" id="MDQ0206509.1"/>
    </source>
</evidence>
<name>A0ABT9YF85_9BACI</name>
<keyword evidence="2" id="KW-1185">Reference proteome</keyword>
<dbReference type="Proteomes" id="UP001225034">
    <property type="component" value="Unassembled WGS sequence"/>
</dbReference>
<reference evidence="1 2" key="1">
    <citation type="submission" date="2023-07" db="EMBL/GenBank/DDBJ databases">
        <title>Genomic Encyclopedia of Type Strains, Phase IV (KMG-IV): sequencing the most valuable type-strain genomes for metagenomic binning, comparative biology and taxonomic classification.</title>
        <authorList>
            <person name="Goeker M."/>
        </authorList>
    </citation>
    <scope>NUCLEOTIDE SEQUENCE [LARGE SCALE GENOMIC DNA]</scope>
    <source>
        <strain evidence="1 2">DSM 19154</strain>
    </source>
</reference>
<gene>
    <name evidence="1" type="ORF">J2S05_001283</name>
</gene>
<proteinExistence type="predicted"/>
<accession>A0ABT9YF85</accession>
<organism evidence="1 2">
    <name type="scientific">Alkalicoccobacillus murimartini</name>
    <dbReference type="NCBI Taxonomy" id="171685"/>
    <lineage>
        <taxon>Bacteria</taxon>
        <taxon>Bacillati</taxon>
        <taxon>Bacillota</taxon>
        <taxon>Bacilli</taxon>
        <taxon>Bacillales</taxon>
        <taxon>Bacillaceae</taxon>
        <taxon>Alkalicoccobacillus</taxon>
    </lineage>
</organism>
<dbReference type="EMBL" id="JAUSUA010000001">
    <property type="protein sequence ID" value="MDQ0206509.1"/>
    <property type="molecule type" value="Genomic_DNA"/>
</dbReference>
<comment type="caution">
    <text evidence="1">The sequence shown here is derived from an EMBL/GenBank/DDBJ whole genome shotgun (WGS) entry which is preliminary data.</text>
</comment>